<dbReference type="RefSeq" id="WP_011368392.1">
    <property type="nucleotide sequence ID" value="NC_007519.1"/>
</dbReference>
<protein>
    <submittedName>
        <fullName evidence="1">Uncharacterized protein</fullName>
    </submittedName>
</protein>
<evidence type="ECO:0000313" key="2">
    <source>
        <dbReference type="Proteomes" id="UP000002710"/>
    </source>
</evidence>
<reference evidence="1 2" key="1">
    <citation type="journal article" date="2011" name="J. Bacteriol.">
        <title>Complete genome sequence and updated annotation of Desulfovibrio alaskensis G20.</title>
        <authorList>
            <person name="Hauser L.J."/>
            <person name="Land M.L."/>
            <person name="Brown S.D."/>
            <person name="Larimer F."/>
            <person name="Keller K.L."/>
            <person name="Rapp-Giles B.J."/>
            <person name="Price M.N."/>
            <person name="Lin M."/>
            <person name="Bruce D.C."/>
            <person name="Detter J.C."/>
            <person name="Tapia R."/>
            <person name="Han C.S."/>
            <person name="Goodwin L.A."/>
            <person name="Cheng J.F."/>
            <person name="Pitluck S."/>
            <person name="Copeland A."/>
            <person name="Lucas S."/>
            <person name="Nolan M."/>
            <person name="Lapidus A.L."/>
            <person name="Palumbo A.V."/>
            <person name="Wall J.D."/>
        </authorList>
    </citation>
    <scope>NUCLEOTIDE SEQUENCE [LARGE SCALE GENOMIC DNA]</scope>
    <source>
        <strain evidence="2">ATCC BAA 1058 / DSM 17464 / G20</strain>
    </source>
</reference>
<proteinExistence type="predicted"/>
<organism evidence="1 2">
    <name type="scientific">Oleidesulfovibrio alaskensis (strain ATCC BAA-1058 / DSM 17464 / G20)</name>
    <name type="common">Desulfovibrio alaskensis</name>
    <dbReference type="NCBI Taxonomy" id="207559"/>
    <lineage>
        <taxon>Bacteria</taxon>
        <taxon>Pseudomonadati</taxon>
        <taxon>Thermodesulfobacteriota</taxon>
        <taxon>Desulfovibrionia</taxon>
        <taxon>Desulfovibrionales</taxon>
        <taxon>Desulfovibrionaceae</taxon>
        <taxon>Oleidesulfovibrio</taxon>
    </lineage>
</organism>
<dbReference type="AlphaFoldDB" id="Q30YA4"/>
<dbReference type="STRING" id="207559.Dde_2546"/>
<keyword evidence="2" id="KW-1185">Reference proteome</keyword>
<dbReference type="EMBL" id="CP000112">
    <property type="protein sequence ID" value="ABB39342.2"/>
    <property type="molecule type" value="Genomic_DNA"/>
</dbReference>
<dbReference type="Proteomes" id="UP000002710">
    <property type="component" value="Chromosome"/>
</dbReference>
<dbReference type="KEGG" id="dde:Dde_2546"/>
<dbReference type="eggNOG" id="ENOG5032V6V">
    <property type="taxonomic scope" value="Bacteria"/>
</dbReference>
<accession>Q30YA4</accession>
<dbReference type="HOGENOM" id="CLU_098962_0_0_7"/>
<gene>
    <name evidence="1" type="ordered locus">Dde_2546</name>
</gene>
<sequence length="204" mass="22379">MPSEVSICNKALRYIGAEEIASLSQESRGARLCAQYYPEVRDELLEAHHWNFATRYAVLPQVAQEPPFGFLHAYRLPQDCLRVRRVLQHAAGVLQGGAAVADDETGIRTFEVVEGGILYTDASPARAVMTVRVTETACFPALFAEALARKLAADMAVALTGSTRLYAGLRDGADKALDTARTADAGEEHADPQEYEGWLRARWI</sequence>
<evidence type="ECO:0000313" key="1">
    <source>
        <dbReference type="EMBL" id="ABB39342.2"/>
    </source>
</evidence>
<name>Q30YA4_OLEA2</name>